<sequence>MKYAEHPGNNSGKVNIRRRYLPGLSAISGLALLLSVGFSGSAGALTFLFDYTYVILANTCTVESIGADSDGPVSGTGAAFTVSWGNVTRSQLLSPPVEIHKTFGLRMNCGGDIWQPKVEITGVSSSSFITFAAPPYGALAGFRIEKSAHDTSGAGGDILSRVTSLPEHTSGNSREILLEAWPALLPGKDITKLQSGTPITGTVTIHVSYN</sequence>
<accession>A0A403QNF8</accession>
<dbReference type="Proteomes" id="UP000885348">
    <property type="component" value="Unassembled WGS sequence"/>
</dbReference>
<evidence type="ECO:0008006" key="3">
    <source>
        <dbReference type="Google" id="ProtNLM"/>
    </source>
</evidence>
<dbReference type="AlphaFoldDB" id="A0A403QNF8"/>
<dbReference type="EMBL" id="RVVJ01000036">
    <property type="protein sequence ID" value="MML56197.1"/>
    <property type="molecule type" value="Genomic_DNA"/>
</dbReference>
<feature type="transmembrane region" description="Helical" evidence="1">
    <location>
        <begin position="21"/>
        <end position="49"/>
    </location>
</feature>
<protein>
    <recommendedName>
        <fullName evidence="3">Fimbrial protein</fullName>
    </recommendedName>
</protein>
<evidence type="ECO:0000313" key="2">
    <source>
        <dbReference type="EMBL" id="MML56197.1"/>
    </source>
</evidence>
<comment type="caution">
    <text evidence="2">The sequence shown here is derived from an EMBL/GenBank/DDBJ whole genome shotgun (WGS) entry which is preliminary data.</text>
</comment>
<reference evidence="2" key="1">
    <citation type="submission" date="2018-09" db="EMBL/GenBank/DDBJ databases">
        <authorList>
            <person name="Ashton P.M."/>
            <person name="Dallman T."/>
            <person name="Nair S."/>
            <person name="De Pinna E."/>
            <person name="Peters T."/>
            <person name="Grant K."/>
        </authorList>
    </citation>
    <scope>NUCLEOTIDE SEQUENCE [LARGE SCALE GENOMIC DNA]</scope>
    <source>
        <strain evidence="2">598938</strain>
    </source>
</reference>
<keyword evidence="1" id="KW-0472">Membrane</keyword>
<evidence type="ECO:0000256" key="1">
    <source>
        <dbReference type="SAM" id="Phobius"/>
    </source>
</evidence>
<keyword evidence="1" id="KW-0812">Transmembrane</keyword>
<proteinExistence type="predicted"/>
<name>A0A403QNF8_SALET</name>
<organism evidence="2">
    <name type="scientific">Salmonella enterica I</name>
    <dbReference type="NCBI Taxonomy" id="59201"/>
    <lineage>
        <taxon>Bacteria</taxon>
        <taxon>Pseudomonadati</taxon>
        <taxon>Pseudomonadota</taxon>
        <taxon>Gammaproteobacteria</taxon>
        <taxon>Enterobacterales</taxon>
        <taxon>Enterobacteriaceae</taxon>
        <taxon>Salmonella</taxon>
    </lineage>
</organism>
<gene>
    <name evidence="2" type="ORF">D7N80_23540</name>
</gene>
<keyword evidence="1" id="KW-1133">Transmembrane helix</keyword>